<evidence type="ECO:0000256" key="3">
    <source>
        <dbReference type="ARBA" id="ARBA00021582"/>
    </source>
</evidence>
<dbReference type="InterPro" id="IPR029009">
    <property type="entry name" value="ASB_dom_sf"/>
</dbReference>
<evidence type="ECO:0000256" key="6">
    <source>
        <dbReference type="ARBA" id="ARBA00022990"/>
    </source>
</evidence>
<evidence type="ECO:0000256" key="8">
    <source>
        <dbReference type="ARBA" id="ARBA00023027"/>
    </source>
</evidence>
<dbReference type="SUPFAM" id="SSF51735">
    <property type="entry name" value="NAD(P)-binding Rossmann-fold domains"/>
    <property type="match status" value="1"/>
</dbReference>
<dbReference type="InterPro" id="IPR029752">
    <property type="entry name" value="D-isomer_DH_CS1"/>
</dbReference>
<dbReference type="InterPro" id="IPR036291">
    <property type="entry name" value="NAD(P)-bd_dom_sf"/>
</dbReference>
<dbReference type="Pfam" id="PF02826">
    <property type="entry name" value="2-Hacid_dh_C"/>
    <property type="match status" value="1"/>
</dbReference>
<keyword evidence="7" id="KW-0560">Oxidoreductase</keyword>
<proteinExistence type="inferred from homology"/>
<accession>A0AAN9TPV0</accession>
<evidence type="ECO:0000259" key="10">
    <source>
        <dbReference type="Pfam" id="PF02826"/>
    </source>
</evidence>
<dbReference type="SUPFAM" id="SSF52283">
    <property type="entry name" value="Formate/glycerate dehydrogenase catalytic domain-like"/>
    <property type="match status" value="1"/>
</dbReference>
<evidence type="ECO:0000313" key="11">
    <source>
        <dbReference type="EMBL" id="KAK7601662.1"/>
    </source>
</evidence>
<dbReference type="PANTHER" id="PTHR42938">
    <property type="entry name" value="FORMATE DEHYDROGENASE 1"/>
    <property type="match status" value="1"/>
</dbReference>
<dbReference type="GO" id="GO:0004617">
    <property type="term" value="F:phosphoglycerate dehydrogenase activity"/>
    <property type="evidence" value="ECO:0007669"/>
    <property type="project" value="TreeGrafter"/>
</dbReference>
<sequence>MSIHLNKVLISDNVDKKCEELLRQHNIEVVSKFNLSPAELIKELENCEGLIVRSDTKVTKEIIEASKSLKVVGRAGTGVDNIDVNAATKKGIIVLNAPNGNSVSACELACSLITCLARNVVPACQSMKELKWERKKYSGGSELNGKTLAIIGLGKIGKEVARRMKHFGMQIIGFDPFISDEEANALSIRKLKLDDIWPIADYITVHTPLIPQTKNLINKSVFQKCKPGVRIINAARGGIINEEDLLEALESGICAGAALDVFSEEPPVSTHLQSLLSHPKVIATPHLGASTKEAQTRVAVEVAEQFVSLNDTRSEFQISGVLNAPALLASRRSENAAWINLAELLGRVVSRIAKGESLRGANIMISLTGKKIENMKFLSTSVLLGILSGEVQNGYNLINSSLYAQEAGLNSSFETNDKISILHNGDENTVTVSIRINNSCIASAKGTVVEDIPYLLKINDAVFQENSVRLTKTIRIYSCEPIQLPTALNAIVSTNPKFSNLSIAHGKQTWFTVTGEEYNVNNQVPSNICRY</sequence>
<protein>
    <recommendedName>
        <fullName evidence="3">D-3-phosphoglycerate dehydrogenase</fullName>
    </recommendedName>
</protein>
<evidence type="ECO:0000256" key="7">
    <source>
        <dbReference type="ARBA" id="ARBA00023002"/>
    </source>
</evidence>
<keyword evidence="4" id="KW-0597">Phosphoprotein</keyword>
<evidence type="ECO:0000256" key="5">
    <source>
        <dbReference type="ARBA" id="ARBA00022605"/>
    </source>
</evidence>
<dbReference type="GO" id="GO:0051287">
    <property type="term" value="F:NAD binding"/>
    <property type="evidence" value="ECO:0007669"/>
    <property type="project" value="InterPro"/>
</dbReference>
<dbReference type="Proteomes" id="UP001367676">
    <property type="component" value="Unassembled WGS sequence"/>
</dbReference>
<comment type="similarity">
    <text evidence="1">Belongs to the D-isomer specific 2-hydroxyacid dehydrogenase family.</text>
</comment>
<keyword evidence="12" id="KW-1185">Reference proteome</keyword>
<dbReference type="PROSITE" id="PS00065">
    <property type="entry name" value="D_2_HYDROXYACID_DH_1"/>
    <property type="match status" value="1"/>
</dbReference>
<dbReference type="FunFam" id="3.40.50.720:FF:000021">
    <property type="entry name" value="D-3-phosphoglycerate dehydrogenase"/>
    <property type="match status" value="1"/>
</dbReference>
<evidence type="ECO:0000313" key="12">
    <source>
        <dbReference type="Proteomes" id="UP001367676"/>
    </source>
</evidence>
<keyword evidence="6" id="KW-0007">Acetylation</keyword>
<dbReference type="Gene3D" id="3.40.50.720">
    <property type="entry name" value="NAD(P)-binding Rossmann-like Domain"/>
    <property type="match status" value="2"/>
</dbReference>
<dbReference type="PANTHER" id="PTHR42938:SF22">
    <property type="entry name" value="D-3-PHOSPHOGLYCERATE DEHYDROGENASE"/>
    <property type="match status" value="1"/>
</dbReference>
<evidence type="ECO:0000256" key="1">
    <source>
        <dbReference type="ARBA" id="ARBA00005854"/>
    </source>
</evidence>
<dbReference type="Pfam" id="PF00389">
    <property type="entry name" value="2-Hacid_dh"/>
    <property type="match status" value="1"/>
</dbReference>
<dbReference type="InterPro" id="IPR006139">
    <property type="entry name" value="D-isomer_2_OHA_DH_cat_dom"/>
</dbReference>
<comment type="caution">
    <text evidence="11">The sequence shown here is derived from an EMBL/GenBank/DDBJ whole genome shotgun (WGS) entry which is preliminary data.</text>
</comment>
<dbReference type="EMBL" id="JBBCAQ010000010">
    <property type="protein sequence ID" value="KAK7601662.1"/>
    <property type="molecule type" value="Genomic_DNA"/>
</dbReference>
<evidence type="ECO:0000256" key="2">
    <source>
        <dbReference type="ARBA" id="ARBA00011881"/>
    </source>
</evidence>
<dbReference type="InterPro" id="IPR006140">
    <property type="entry name" value="D-isomer_DH_NAD-bd"/>
</dbReference>
<evidence type="ECO:0000259" key="9">
    <source>
        <dbReference type="Pfam" id="PF00389"/>
    </source>
</evidence>
<feature type="domain" description="D-isomer specific 2-hydroxyacid dehydrogenase NAD-binding" evidence="10">
    <location>
        <begin position="111"/>
        <end position="288"/>
    </location>
</feature>
<gene>
    <name evidence="11" type="ORF">V9T40_009103</name>
</gene>
<dbReference type="AlphaFoldDB" id="A0AAN9TPV0"/>
<keyword evidence="8" id="KW-0520">NAD</keyword>
<reference evidence="11 12" key="1">
    <citation type="submission" date="2024-03" db="EMBL/GenBank/DDBJ databases">
        <title>Adaptation during the transition from Ophiocordyceps entomopathogen to insect associate is accompanied by gene loss and intensified selection.</title>
        <authorList>
            <person name="Ward C.M."/>
            <person name="Onetto C.A."/>
            <person name="Borneman A.R."/>
        </authorList>
    </citation>
    <scope>NUCLEOTIDE SEQUENCE [LARGE SCALE GENOMIC DNA]</scope>
    <source>
        <strain evidence="11">AWRI1</strain>
        <tissue evidence="11">Single Adult Female</tissue>
    </source>
</reference>
<comment type="subunit">
    <text evidence="2">Homotetramer.</text>
</comment>
<organism evidence="11 12">
    <name type="scientific">Parthenolecanium corni</name>
    <dbReference type="NCBI Taxonomy" id="536013"/>
    <lineage>
        <taxon>Eukaryota</taxon>
        <taxon>Metazoa</taxon>
        <taxon>Ecdysozoa</taxon>
        <taxon>Arthropoda</taxon>
        <taxon>Hexapoda</taxon>
        <taxon>Insecta</taxon>
        <taxon>Pterygota</taxon>
        <taxon>Neoptera</taxon>
        <taxon>Paraneoptera</taxon>
        <taxon>Hemiptera</taxon>
        <taxon>Sternorrhyncha</taxon>
        <taxon>Coccoidea</taxon>
        <taxon>Coccidae</taxon>
        <taxon>Parthenolecanium</taxon>
    </lineage>
</organism>
<dbReference type="CDD" id="cd12173">
    <property type="entry name" value="PGDH_4"/>
    <property type="match status" value="1"/>
</dbReference>
<keyword evidence="5" id="KW-0028">Amino-acid biosynthesis</keyword>
<dbReference type="PROSITE" id="PS00671">
    <property type="entry name" value="D_2_HYDROXYACID_DH_3"/>
    <property type="match status" value="1"/>
</dbReference>
<dbReference type="InterPro" id="IPR029753">
    <property type="entry name" value="D-isomer_DH_CS"/>
</dbReference>
<dbReference type="GO" id="GO:0008652">
    <property type="term" value="P:amino acid biosynthetic process"/>
    <property type="evidence" value="ECO:0007669"/>
    <property type="project" value="UniProtKB-KW"/>
</dbReference>
<dbReference type="SUPFAM" id="SSF143548">
    <property type="entry name" value="Serine metabolism enzymes domain"/>
    <property type="match status" value="1"/>
</dbReference>
<dbReference type="Gene3D" id="3.30.1330.90">
    <property type="entry name" value="D-3-phosphoglycerate dehydrogenase, domain 3"/>
    <property type="match status" value="1"/>
</dbReference>
<name>A0AAN9TPV0_9HEMI</name>
<feature type="domain" description="D-isomer specific 2-hydroxyacid dehydrogenase catalytic" evidence="9">
    <location>
        <begin position="8"/>
        <end position="312"/>
    </location>
</feature>
<evidence type="ECO:0000256" key="4">
    <source>
        <dbReference type="ARBA" id="ARBA00022553"/>
    </source>
</evidence>